<dbReference type="Pfam" id="PF21070">
    <property type="entry name" value="IcmF_helical"/>
    <property type="match status" value="1"/>
</dbReference>
<dbReference type="PANTHER" id="PTHR36153">
    <property type="entry name" value="INNER MEMBRANE PROTEIN-RELATED"/>
    <property type="match status" value="1"/>
</dbReference>
<feature type="transmembrane region" description="Helical" evidence="1">
    <location>
        <begin position="454"/>
        <end position="476"/>
    </location>
</feature>
<feature type="domain" description="Type VI secretion system component TssM1 helical" evidence="5">
    <location>
        <begin position="948"/>
        <end position="1048"/>
    </location>
</feature>
<keyword evidence="1" id="KW-0812">Transmembrane</keyword>
<comment type="caution">
    <text evidence="6">The sequence shown here is derived from an EMBL/GenBank/DDBJ whole genome shotgun (WGS) entry which is preliminary data.</text>
</comment>
<protein>
    <submittedName>
        <fullName evidence="6">Type VI secretion system membrane subunit TssM</fullName>
    </submittedName>
</protein>
<dbReference type="Pfam" id="PF06744">
    <property type="entry name" value="IcmF_C"/>
    <property type="match status" value="1"/>
</dbReference>
<feature type="transmembrane region" description="Helical" evidence="1">
    <location>
        <begin position="12"/>
        <end position="32"/>
    </location>
</feature>
<evidence type="ECO:0000313" key="7">
    <source>
        <dbReference type="Proteomes" id="UP001518990"/>
    </source>
</evidence>
<dbReference type="InterPro" id="IPR009612">
    <property type="entry name" value="IcmF-rel"/>
</dbReference>
<dbReference type="InterPro" id="IPR027417">
    <property type="entry name" value="P-loop_NTPase"/>
</dbReference>
<evidence type="ECO:0000259" key="5">
    <source>
        <dbReference type="Pfam" id="PF21070"/>
    </source>
</evidence>
<dbReference type="Pfam" id="PF06761">
    <property type="entry name" value="IcmF-related"/>
    <property type="match status" value="1"/>
</dbReference>
<feature type="domain" description="Type VI secretion system IcmF C-terminal" evidence="2">
    <location>
        <begin position="1056"/>
        <end position="1159"/>
    </location>
</feature>
<organism evidence="6 7">
    <name type="scientific">Roseomonas marmotae</name>
    <dbReference type="NCBI Taxonomy" id="2768161"/>
    <lineage>
        <taxon>Bacteria</taxon>
        <taxon>Pseudomonadati</taxon>
        <taxon>Pseudomonadota</taxon>
        <taxon>Alphaproteobacteria</taxon>
        <taxon>Acetobacterales</taxon>
        <taxon>Roseomonadaceae</taxon>
        <taxon>Roseomonas</taxon>
    </lineage>
</organism>
<dbReference type="InterPro" id="IPR017731">
    <property type="entry name" value="TssM1-like"/>
</dbReference>
<evidence type="ECO:0000256" key="1">
    <source>
        <dbReference type="SAM" id="Phobius"/>
    </source>
</evidence>
<feature type="domain" description="Type VI secretion system component TssM1 N-terminal" evidence="4">
    <location>
        <begin position="201"/>
        <end position="459"/>
    </location>
</feature>
<dbReference type="EMBL" id="JACTNF010000003">
    <property type="protein sequence ID" value="MBO1073695.1"/>
    <property type="molecule type" value="Genomic_DNA"/>
</dbReference>
<name>A0ABS3K8D3_9PROT</name>
<evidence type="ECO:0000259" key="4">
    <source>
        <dbReference type="Pfam" id="PF14331"/>
    </source>
</evidence>
<evidence type="ECO:0000259" key="3">
    <source>
        <dbReference type="Pfam" id="PF06761"/>
    </source>
</evidence>
<feature type="domain" description="IcmF-related" evidence="3">
    <location>
        <begin position="513"/>
        <end position="821"/>
    </location>
</feature>
<feature type="transmembrane region" description="Helical" evidence="1">
    <location>
        <begin position="44"/>
        <end position="64"/>
    </location>
</feature>
<evidence type="ECO:0000259" key="2">
    <source>
        <dbReference type="Pfam" id="PF06744"/>
    </source>
</evidence>
<dbReference type="Pfam" id="PF14331">
    <property type="entry name" value="IcmF-related_N"/>
    <property type="match status" value="1"/>
</dbReference>
<keyword evidence="1" id="KW-1133">Transmembrane helix</keyword>
<keyword evidence="1" id="KW-0472">Membrane</keyword>
<proteinExistence type="predicted"/>
<dbReference type="NCBIfam" id="TIGR03348">
    <property type="entry name" value="VI_IcmF"/>
    <property type="match status" value="1"/>
</dbReference>
<dbReference type="SUPFAM" id="SSF52540">
    <property type="entry name" value="P-loop containing nucleoside triphosphate hydrolases"/>
    <property type="match status" value="1"/>
</dbReference>
<dbReference type="Proteomes" id="UP001518990">
    <property type="component" value="Unassembled WGS sequence"/>
</dbReference>
<accession>A0ABS3K8D3</accession>
<keyword evidence="7" id="KW-1185">Reference proteome</keyword>
<reference evidence="6 7" key="1">
    <citation type="submission" date="2020-09" db="EMBL/GenBank/DDBJ databases">
        <title>Roseomonas.</title>
        <authorList>
            <person name="Zhu W."/>
        </authorList>
    </citation>
    <scope>NUCLEOTIDE SEQUENCE [LARGE SCALE GENOMIC DNA]</scope>
    <source>
        <strain evidence="6 7">1311</strain>
    </source>
</reference>
<dbReference type="InterPro" id="IPR048677">
    <property type="entry name" value="TssM1_hel"/>
</dbReference>
<dbReference type="InterPro" id="IPR025743">
    <property type="entry name" value="TssM1_N"/>
</dbReference>
<dbReference type="PANTHER" id="PTHR36153:SF1">
    <property type="entry name" value="TYPE VI SECRETION SYSTEM COMPONENT TSSM1"/>
    <property type="match status" value="1"/>
</dbReference>
<sequence>MQNLKTTLLPKLSFILLGMAVLAALILVWGPAVSIWGTAPLESVAGRVVAVSLLPVGLSAILMVRQQINFAVQNRITDALGGLGQAGKAVPAEDAAVRQEMQLVTQRFRAALQVLRKRRFAGAGGRRWLYQLPWYVVIGPPGSGKTTAITESGLTFPLAGHFGKAALNGIGGTRNCDWWFTDDAVLIDTAGRYMTQDSAADQDKAAWLGFLRLLRRHRRRQPLNGIIVAIGIDALTAAPEALRQEHARRVRQRISEVYGELGLRLPIYVLLTKFDLVAGFVEFFDDLGQEGRGAVWGITFPHEEPEPEDGRVADFGSEFDALVRRLDERLPERLQREGDMQRRAMMFGFPQQVASLRGLVQQFLSETFAPNSFEDPLLLRGVYFVSGTQAGTPLDRVTEALARSFALTSRPPAAFAGQRRSYFLRQLLRDVIFPEAGLVMHNPAAARRQARLRLALMGAAGLLLIAGGALEAMGFFRNARLVEAVRTEAAGFTTQAQALTLERVDSDDPRPVLPLLARLRGLSVGLARDAGAGGGLLLGLDQHAKLAAEAGVAYRRALNAILLPRLLLRLEAVLTRQQDDPVALHEPFKVYLMLGQQGPLRPQVVRGWMLADWQAAFPGEDQADTLQALQQHLDTLLEGPLTSIGLNGPLIEQVRATLQKASLPRLVFNGILASPEAARLPAWRLADFAGPGAEAALRRRSGQPLVAGIPGLFTQAGFRETFLRLLPAMAQAQAEDRWVVIPPQADADTGPAARAATVRQLRQDATAIYLQEFSLHWDRLLGDIAVVPVRDIGEVLRVLNILAAPTSPIRLLLASVARETTLGLPPAEPGTTPAQPAMLPAADTPEGLAARYTAERFRSLRQLVEVPPDSQAGAQAPIDDAIRDLDRLYRSLSDLQGGTSDPARQSAQAAAALSQIERRAAGLPPPIDQWILGIGRTGADFSASDARQQLGELWRAGPGQACQRLTQGRYPFIPGTAAEIPLGDFGRLFGRDGSIDSFFSDNLKGLVETGRSPWAPRSGGPGELRLSRPALAQFERAAAIRDSLFQDGGSRPSFGFSLALIQADPAIQAVVVELDGRRLEYRPGDAEARRIRWPGAEGSGAAAITVLGPQGAVAVASERGGWALFRLLDRAVLRSQGPDSLELRVTAGPHQAAFTLTTDGAMNPFVRGLLAGFRCPQAL</sequence>
<gene>
    <name evidence="6" type="primary">tssM</name>
    <name evidence="6" type="ORF">IAI60_03650</name>
</gene>
<dbReference type="InterPro" id="IPR053156">
    <property type="entry name" value="T6SS_TssM-like"/>
</dbReference>
<dbReference type="RefSeq" id="WP_207445293.1">
    <property type="nucleotide sequence ID" value="NZ_CP061091.1"/>
</dbReference>
<dbReference type="InterPro" id="IPR010623">
    <property type="entry name" value="IcmF_C"/>
</dbReference>
<evidence type="ECO:0000313" key="6">
    <source>
        <dbReference type="EMBL" id="MBO1073695.1"/>
    </source>
</evidence>